<protein>
    <submittedName>
        <fullName evidence="2">Rna-directed dna polymerase from mobile element jockey-like</fullName>
    </submittedName>
</protein>
<keyword evidence="2" id="KW-0695">RNA-directed DNA polymerase</keyword>
<keyword evidence="3" id="KW-1185">Reference proteome</keyword>
<dbReference type="EMBL" id="KZ506792">
    <property type="protein sequence ID" value="PKU38295.1"/>
    <property type="molecule type" value="Genomic_DNA"/>
</dbReference>
<name>A0A2I0TWV0_LIMLA</name>
<dbReference type="Proteomes" id="UP000233556">
    <property type="component" value="Unassembled WGS sequence"/>
</dbReference>
<keyword evidence="2" id="KW-0808">Transferase</keyword>
<proteinExistence type="predicted"/>
<dbReference type="OrthoDB" id="9401468at2759"/>
<gene>
    <name evidence="2" type="ORF">llap_11401</name>
</gene>
<dbReference type="PANTHER" id="PTHR33332">
    <property type="entry name" value="REVERSE TRANSCRIPTASE DOMAIN-CONTAINING PROTEIN"/>
    <property type="match status" value="1"/>
</dbReference>
<accession>A0A2I0TWV0</accession>
<feature type="region of interest" description="Disordered" evidence="1">
    <location>
        <begin position="79"/>
        <end position="111"/>
    </location>
</feature>
<organism evidence="2 3">
    <name type="scientific">Limosa lapponica baueri</name>
    <dbReference type="NCBI Taxonomy" id="1758121"/>
    <lineage>
        <taxon>Eukaryota</taxon>
        <taxon>Metazoa</taxon>
        <taxon>Chordata</taxon>
        <taxon>Craniata</taxon>
        <taxon>Vertebrata</taxon>
        <taxon>Euteleostomi</taxon>
        <taxon>Archelosauria</taxon>
        <taxon>Archosauria</taxon>
        <taxon>Dinosauria</taxon>
        <taxon>Saurischia</taxon>
        <taxon>Theropoda</taxon>
        <taxon>Coelurosauria</taxon>
        <taxon>Aves</taxon>
        <taxon>Neognathae</taxon>
        <taxon>Neoaves</taxon>
        <taxon>Charadriiformes</taxon>
        <taxon>Scolopacidae</taxon>
        <taxon>Limosa</taxon>
    </lineage>
</organism>
<evidence type="ECO:0000256" key="1">
    <source>
        <dbReference type="SAM" id="MobiDB-lite"/>
    </source>
</evidence>
<dbReference type="GO" id="GO:0003964">
    <property type="term" value="F:RNA-directed DNA polymerase activity"/>
    <property type="evidence" value="ECO:0007669"/>
    <property type="project" value="UniProtKB-KW"/>
</dbReference>
<reference evidence="3" key="1">
    <citation type="submission" date="2017-11" db="EMBL/GenBank/DDBJ databases">
        <authorList>
            <person name="Lima N.C."/>
            <person name="Parody-Merino A.M."/>
            <person name="Battley P.F."/>
            <person name="Fidler A.E."/>
            <person name="Prosdocimi F."/>
        </authorList>
    </citation>
    <scope>NUCLEOTIDE SEQUENCE [LARGE SCALE GENOMIC DNA]</scope>
</reference>
<reference evidence="3" key="2">
    <citation type="submission" date="2017-12" db="EMBL/GenBank/DDBJ databases">
        <title>Genome sequence of the Bar-tailed Godwit (Limosa lapponica baueri).</title>
        <authorList>
            <person name="Lima N.C.B."/>
            <person name="Parody-Merino A.M."/>
            <person name="Battley P.F."/>
            <person name="Fidler A.E."/>
            <person name="Prosdocimi F."/>
        </authorList>
    </citation>
    <scope>NUCLEOTIDE SEQUENCE [LARGE SCALE GENOMIC DNA]</scope>
</reference>
<evidence type="ECO:0000313" key="2">
    <source>
        <dbReference type="EMBL" id="PKU38295.1"/>
    </source>
</evidence>
<sequence length="111" mass="12051">MVTLISTSIATSRQGPTVPGTDYTLKKFTGDAKLGGVLDTPAGCATIQLDRLKYWAESNIMKFNKGKCQVLHLGRNKPRHRYAPGADQLESSSAEKDLGVLVDNKLTTSQQ</sequence>
<keyword evidence="2" id="KW-0548">Nucleotidyltransferase</keyword>
<evidence type="ECO:0000313" key="3">
    <source>
        <dbReference type="Proteomes" id="UP000233556"/>
    </source>
</evidence>
<dbReference type="AlphaFoldDB" id="A0A2I0TWV0"/>